<dbReference type="EMBL" id="BMNM01000014">
    <property type="protein sequence ID" value="GGI86349.1"/>
    <property type="molecule type" value="Genomic_DNA"/>
</dbReference>
<accession>A0A830E655</accession>
<feature type="transmembrane region" description="Helical" evidence="1">
    <location>
        <begin position="189"/>
        <end position="207"/>
    </location>
</feature>
<feature type="transmembrane region" description="Helical" evidence="1">
    <location>
        <begin position="12"/>
        <end position="36"/>
    </location>
</feature>
<keyword evidence="1" id="KW-0472">Membrane</keyword>
<gene>
    <name evidence="4" type="ORF">GCM10007112_24160</name>
    <name evidence="3" type="ORF">Vsou_13580</name>
</gene>
<dbReference type="Pfam" id="PF01935">
    <property type="entry name" value="DUF87"/>
    <property type="match status" value="1"/>
</dbReference>
<evidence type="ECO:0000313" key="3">
    <source>
        <dbReference type="EMBL" id="BDR92265.1"/>
    </source>
</evidence>
<dbReference type="GeneID" id="76206908"/>
<evidence type="ECO:0000313" key="6">
    <source>
        <dbReference type="Proteomes" id="UP001060771"/>
    </source>
</evidence>
<reference evidence="3" key="4">
    <citation type="journal article" date="2023" name="Microbiol. Resour. Announc.">
        <title>Complete Genome Sequence of Vulcanisaeta souniana Strain IC-059, a Hyperthermophilic Archaeon Isolated from Hot Spring Water in Japan.</title>
        <authorList>
            <person name="Kato S."/>
            <person name="Itoh T."/>
            <person name="Wu L."/>
            <person name="Ma J."/>
            <person name="Ohkuma M."/>
        </authorList>
    </citation>
    <scope>NUCLEOTIDE SEQUENCE</scope>
    <source>
        <strain evidence="3">JCM 11219</strain>
    </source>
</reference>
<feature type="domain" description="Helicase HerA central" evidence="2">
    <location>
        <begin position="363"/>
        <end position="434"/>
    </location>
</feature>
<dbReference type="RefSeq" id="WP_188604152.1">
    <property type="nucleotide sequence ID" value="NZ_AP026830.1"/>
</dbReference>
<protein>
    <recommendedName>
        <fullName evidence="2">Helicase HerA central domain-containing protein</fullName>
    </recommendedName>
</protein>
<name>A0A830E655_9CREN</name>
<dbReference type="AlphaFoldDB" id="A0A830E655"/>
<dbReference type="InterPro" id="IPR002789">
    <property type="entry name" value="HerA_central"/>
</dbReference>
<keyword evidence="1" id="KW-1133">Transmembrane helix</keyword>
<dbReference type="PANTHER" id="PTHR30121:SF6">
    <property type="entry name" value="SLR6007 PROTEIN"/>
    <property type="match status" value="1"/>
</dbReference>
<evidence type="ECO:0000313" key="5">
    <source>
        <dbReference type="Proteomes" id="UP000657075"/>
    </source>
</evidence>
<dbReference type="Gene3D" id="3.40.50.300">
    <property type="entry name" value="P-loop containing nucleotide triphosphate hydrolases"/>
    <property type="match status" value="2"/>
</dbReference>
<dbReference type="Proteomes" id="UP000657075">
    <property type="component" value="Unassembled WGS sequence"/>
</dbReference>
<evidence type="ECO:0000313" key="4">
    <source>
        <dbReference type="EMBL" id="GGI86349.1"/>
    </source>
</evidence>
<evidence type="ECO:0000256" key="1">
    <source>
        <dbReference type="SAM" id="Phobius"/>
    </source>
</evidence>
<evidence type="ECO:0000259" key="2">
    <source>
        <dbReference type="Pfam" id="PF01935"/>
    </source>
</evidence>
<keyword evidence="1" id="KW-0812">Transmembrane</keyword>
<dbReference type="OrthoDB" id="29273at2157"/>
<dbReference type="Proteomes" id="UP001060771">
    <property type="component" value="Chromosome"/>
</dbReference>
<organism evidence="4 5">
    <name type="scientific">Vulcanisaeta souniana JCM 11219</name>
    <dbReference type="NCBI Taxonomy" id="1293586"/>
    <lineage>
        <taxon>Archaea</taxon>
        <taxon>Thermoproteota</taxon>
        <taxon>Thermoprotei</taxon>
        <taxon>Thermoproteales</taxon>
        <taxon>Thermoproteaceae</taxon>
        <taxon>Vulcanisaeta</taxon>
    </lineage>
</organism>
<dbReference type="SUPFAM" id="SSF52540">
    <property type="entry name" value="P-loop containing nucleoside triphosphate hydrolases"/>
    <property type="match status" value="1"/>
</dbReference>
<proteinExistence type="predicted"/>
<feature type="transmembrane region" description="Helical" evidence="1">
    <location>
        <begin position="166"/>
        <end position="183"/>
    </location>
</feature>
<dbReference type="InterPro" id="IPR027417">
    <property type="entry name" value="P-loop_NTPase"/>
</dbReference>
<sequence>MVDVGLARRVLVITLLVSAIAYKPLAPLLGISLALIPDWAQWLLSLVYGDSLAPKIEVAGAFRRAIKRADGVWLEFYKFEPLEDISTSGVRVIDVLAELLNRLSLASLELGFFKLRLGGQTLKVLRVGYMDRGEFEGVKPLLMQYFRLEELPQNVMEQLIGVIEPVPMYWLFLGIPLLLLTGAPLAHNWYYGVVALAGFAIGFVRGVKGLSIVRSPIRFRASLAGTDLLYSMYTNNDAYTYAMSIAQLPAWGIVVREDPVLRGALERAYASFREKAVTRVRGRYEVRSERLWNTIQRLNNGERTYRISIWLDADYNPIPNTRIGRPINWLWPPRLPALTRDITVMPILHGAQVTSGLGRAVIEVGIDRYNNPVHLDFDALPSSHGLIVGPTGMGKTKTTMSLIHRLVSNNSGIRFLILDPEDEYCQVLAKLGFHCLYAGDAYIDFLAPNHEEPVVKASDVAEAFRHAFGVEDEAIYRLYSMPYQGLAWALEWLVNNSQYARYWRIVRGLLPSQLVSLDELLEYNVVIKFTDRDSGRTLRQDDRYVALVMELLITEAFRAFLARKSPSELVTNVLIADEAYLVLGSRAIWQLIRAGRKRGLALWFATQSVRDAPPSMIQNIGWGLVLAGPDAYVEEVKPYFGLSASDYEWLRKSLTPRVLGGYSMGVLYVPPTPRHVYVRLEDLVLA</sequence>
<dbReference type="PANTHER" id="PTHR30121">
    <property type="entry name" value="UNCHARACTERIZED PROTEIN YJGR-RELATED"/>
    <property type="match status" value="1"/>
</dbReference>
<reference evidence="4" key="2">
    <citation type="submission" date="2020-09" db="EMBL/GenBank/DDBJ databases">
        <authorList>
            <person name="Sun Q."/>
            <person name="Ohkuma M."/>
        </authorList>
    </citation>
    <scope>NUCLEOTIDE SEQUENCE</scope>
    <source>
        <strain evidence="4">JCM 11219</strain>
    </source>
</reference>
<dbReference type="EMBL" id="AP026830">
    <property type="protein sequence ID" value="BDR92265.1"/>
    <property type="molecule type" value="Genomic_DNA"/>
</dbReference>
<reference evidence="4" key="1">
    <citation type="journal article" date="2014" name="Int. J. Syst. Evol. Microbiol.">
        <title>Complete genome sequence of Corynebacterium casei LMG S-19264T (=DSM 44701T), isolated from a smear-ripened cheese.</title>
        <authorList>
            <consortium name="US DOE Joint Genome Institute (JGI-PGF)"/>
            <person name="Walter F."/>
            <person name="Albersmeier A."/>
            <person name="Kalinowski J."/>
            <person name="Ruckert C."/>
        </authorList>
    </citation>
    <scope>NUCLEOTIDE SEQUENCE</scope>
    <source>
        <strain evidence="4">JCM 11219</strain>
    </source>
</reference>
<reference evidence="6" key="3">
    <citation type="submission" date="2022-09" db="EMBL/GenBank/DDBJ databases">
        <title>Complete genome sequence of Vulcanisaeta souniana.</title>
        <authorList>
            <person name="Kato S."/>
            <person name="Itoh T."/>
            <person name="Ohkuma M."/>
        </authorList>
    </citation>
    <scope>NUCLEOTIDE SEQUENCE [LARGE SCALE GENOMIC DNA]</scope>
    <source>
        <strain evidence="6">JCM 11219</strain>
    </source>
</reference>
<dbReference type="InterPro" id="IPR051162">
    <property type="entry name" value="T4SS_component"/>
</dbReference>
<keyword evidence="6" id="KW-1185">Reference proteome</keyword>